<evidence type="ECO:0000313" key="14">
    <source>
        <dbReference type="Proteomes" id="UP000253472"/>
    </source>
</evidence>
<feature type="compositionally biased region" description="Polar residues" evidence="10">
    <location>
        <begin position="519"/>
        <end position="545"/>
    </location>
</feature>
<dbReference type="EMBL" id="QLNQ01000021">
    <property type="protein sequence ID" value="RCK64957.1"/>
    <property type="molecule type" value="Genomic_DNA"/>
</dbReference>
<evidence type="ECO:0000256" key="1">
    <source>
        <dbReference type="ARBA" id="ARBA00001946"/>
    </source>
</evidence>
<dbReference type="SMART" id="SM00279">
    <property type="entry name" value="HhH2"/>
    <property type="match status" value="1"/>
</dbReference>
<keyword evidence="5" id="KW-0227">DNA damage</keyword>
<feature type="compositionally biased region" description="Basic and acidic residues" evidence="10">
    <location>
        <begin position="87"/>
        <end position="107"/>
    </location>
</feature>
<protein>
    <submittedName>
        <fullName evidence="13">Exodeoxyribonuclease 1</fullName>
    </submittedName>
</protein>
<evidence type="ECO:0000256" key="8">
    <source>
        <dbReference type="ARBA" id="ARBA00023204"/>
    </source>
</evidence>
<evidence type="ECO:0000256" key="10">
    <source>
        <dbReference type="SAM" id="MobiDB-lite"/>
    </source>
</evidence>
<dbReference type="SMART" id="SM00484">
    <property type="entry name" value="XPGI"/>
    <property type="match status" value="1"/>
</dbReference>
<dbReference type="GO" id="GO:0046872">
    <property type="term" value="F:metal ion binding"/>
    <property type="evidence" value="ECO:0007669"/>
    <property type="project" value="UniProtKB-KW"/>
</dbReference>
<evidence type="ECO:0000259" key="11">
    <source>
        <dbReference type="SMART" id="SM00484"/>
    </source>
</evidence>
<evidence type="ECO:0000256" key="2">
    <source>
        <dbReference type="ARBA" id="ARBA00004123"/>
    </source>
</evidence>
<comment type="cofactor">
    <cofactor evidence="1">
        <name>Mg(2+)</name>
        <dbReference type="ChEBI" id="CHEBI:18420"/>
    </cofactor>
</comment>
<feature type="region of interest" description="Disordered" evidence="10">
    <location>
        <begin position="592"/>
        <end position="669"/>
    </location>
</feature>
<dbReference type="Gene3D" id="3.40.50.1010">
    <property type="entry name" value="5'-nuclease"/>
    <property type="match status" value="1"/>
</dbReference>
<dbReference type="OrthoDB" id="26491at2759"/>
<accession>A0A367YGR1</accession>
<keyword evidence="7" id="KW-0460">Magnesium</keyword>
<dbReference type="PANTHER" id="PTHR11081:SF65">
    <property type="entry name" value="DNA DAMAGE-INDUCIBLE PROTEIN DIN7-RELATED"/>
    <property type="match status" value="1"/>
</dbReference>
<dbReference type="Pfam" id="PF00867">
    <property type="entry name" value="XPG_I"/>
    <property type="match status" value="1"/>
</dbReference>
<dbReference type="STRING" id="5486.A0A367YGR1"/>
<dbReference type="SUPFAM" id="SSF88723">
    <property type="entry name" value="PIN domain-like"/>
    <property type="match status" value="1"/>
</dbReference>
<dbReference type="SUPFAM" id="SSF47807">
    <property type="entry name" value="5' to 3' exonuclease, C-terminal subdomain"/>
    <property type="match status" value="1"/>
</dbReference>
<name>A0A367YGR1_9ASCO</name>
<dbReference type="Gene3D" id="1.10.150.20">
    <property type="entry name" value="5' to 3' exonuclease, C-terminal subdomain"/>
    <property type="match status" value="1"/>
</dbReference>
<gene>
    <name evidence="13" type="primary">EXO1</name>
    <name evidence="13" type="ORF">Cantr_00938</name>
</gene>
<feature type="region of interest" description="Disordered" evidence="10">
    <location>
        <begin position="464"/>
        <end position="549"/>
    </location>
</feature>
<proteinExistence type="predicted"/>
<feature type="region of interest" description="Disordered" evidence="10">
    <location>
        <begin position="86"/>
        <end position="107"/>
    </location>
</feature>
<keyword evidence="8" id="KW-0234">DNA repair</keyword>
<dbReference type="GO" id="GO:0017108">
    <property type="term" value="F:5'-flap endonuclease activity"/>
    <property type="evidence" value="ECO:0007669"/>
    <property type="project" value="TreeGrafter"/>
</dbReference>
<evidence type="ECO:0000256" key="3">
    <source>
        <dbReference type="ARBA" id="ARBA00022722"/>
    </source>
</evidence>
<evidence type="ECO:0000256" key="6">
    <source>
        <dbReference type="ARBA" id="ARBA00022801"/>
    </source>
</evidence>
<dbReference type="InterPro" id="IPR008918">
    <property type="entry name" value="HhH2"/>
</dbReference>
<evidence type="ECO:0000256" key="4">
    <source>
        <dbReference type="ARBA" id="ARBA00022723"/>
    </source>
</evidence>
<dbReference type="InterPro" id="IPR006084">
    <property type="entry name" value="XPG/Rad2"/>
</dbReference>
<dbReference type="Pfam" id="PF00752">
    <property type="entry name" value="XPG_N"/>
    <property type="match status" value="1"/>
</dbReference>
<dbReference type="InterPro" id="IPR006086">
    <property type="entry name" value="XPG-I_dom"/>
</dbReference>
<organism evidence="13 14">
    <name type="scientific">Candida viswanathii</name>
    <dbReference type="NCBI Taxonomy" id="5486"/>
    <lineage>
        <taxon>Eukaryota</taxon>
        <taxon>Fungi</taxon>
        <taxon>Dikarya</taxon>
        <taxon>Ascomycota</taxon>
        <taxon>Saccharomycotina</taxon>
        <taxon>Pichiomycetes</taxon>
        <taxon>Debaryomycetaceae</taxon>
        <taxon>Candida/Lodderomyces clade</taxon>
        <taxon>Candida</taxon>
    </lineage>
</organism>
<dbReference type="PRINTS" id="PR00853">
    <property type="entry name" value="XPGRADSUPER"/>
</dbReference>
<evidence type="ECO:0000256" key="9">
    <source>
        <dbReference type="ARBA" id="ARBA00023242"/>
    </source>
</evidence>
<dbReference type="GO" id="GO:0003677">
    <property type="term" value="F:DNA binding"/>
    <property type="evidence" value="ECO:0007669"/>
    <property type="project" value="InterPro"/>
</dbReference>
<evidence type="ECO:0000259" key="12">
    <source>
        <dbReference type="SMART" id="SM00485"/>
    </source>
</evidence>
<keyword evidence="4" id="KW-0479">Metal-binding</keyword>
<evidence type="ECO:0000256" key="7">
    <source>
        <dbReference type="ARBA" id="ARBA00022842"/>
    </source>
</evidence>
<keyword evidence="9" id="KW-0539">Nucleus</keyword>
<sequence length="669" mass="75805">MGVNGLLQVLKEIQDPGSLERYRGKTLAIDTYGWLHRAIVSCSQELCLGQPTRNYITYVLTKIRMLQDFNITPYFVFDGASLPTKQETNKERQQRRQEAKELAEKHLAENNPRLAEKQYMKAAYVTSQMSKSIMCELDMMGINYVVAPYEADPQMVYLEKIGLVDGILSEDSDLLIFGCKMLITKLKDDATCYEIKRENFANVRKIPYLNQYTDEQLRLVAMLSGCDYTKGIPGVGLTKAFQMVRRYKMLEKVLIALRSTGKVAPPNFREEVELANLAFQFQKVFDPRTQQVTTLNDYPEGVELDQEVLERCCGRTLNQEIYRKLCNGEIHPNTHEILVSREQSLPLLQYKSMYSPKSRNKVRSPRRAGISAGIAHRSRSEGALPQTAKPSNSVLDLLRVTKRTLHPQTPKTPERVIKRPRVVYGTKEVRLSPTDRKIQKLSAPSPKGLISKFFKPKSKAVPVLPTPCSEPTAPVWNSSLAEDSDVPEGSSPEKPVDTRNVLAELTDNDEEPTKEMSQEIHSSPTKDPSIHSSPTKEGSIHSSPNKFDVYSNDDVIEESPVKNLGQPQLQTKLVALRETFLYHSNTTVKLTRKSYPLNGSPKKRMPLQSKSVNLPIRRSPVKFPRKSKSLKQIDASPEGDDRIKSPPQNESPTKPRKRIDLRQFAYSVK</sequence>
<dbReference type="GO" id="GO:0006281">
    <property type="term" value="P:DNA repair"/>
    <property type="evidence" value="ECO:0007669"/>
    <property type="project" value="UniProtKB-KW"/>
</dbReference>
<dbReference type="InterPro" id="IPR006085">
    <property type="entry name" value="XPG_DNA_repair_N"/>
</dbReference>
<feature type="domain" description="XPG-I" evidence="11">
    <location>
        <begin position="138"/>
        <end position="208"/>
    </location>
</feature>
<dbReference type="FunFam" id="1.10.150.20:FF:000011">
    <property type="entry name" value="exonuclease 1"/>
    <property type="match status" value="1"/>
</dbReference>
<keyword evidence="3" id="KW-0540">Nuclease</keyword>
<keyword evidence="6" id="KW-0378">Hydrolase</keyword>
<dbReference type="InterPro" id="IPR044752">
    <property type="entry name" value="PIN-like_EXO1"/>
</dbReference>
<dbReference type="GO" id="GO:0008409">
    <property type="term" value="F:5'-3' exonuclease activity"/>
    <property type="evidence" value="ECO:0007669"/>
    <property type="project" value="UniProtKB-ARBA"/>
</dbReference>
<feature type="domain" description="XPG N-terminal" evidence="12">
    <location>
        <begin position="1"/>
        <end position="99"/>
    </location>
</feature>
<keyword evidence="14" id="KW-1185">Reference proteome</keyword>
<dbReference type="SMART" id="SM00485">
    <property type="entry name" value="XPGN"/>
    <property type="match status" value="1"/>
</dbReference>
<comment type="caution">
    <text evidence="13">The sequence shown here is derived from an EMBL/GenBank/DDBJ whole genome shotgun (WGS) entry which is preliminary data.</text>
</comment>
<dbReference type="FunFam" id="3.40.50.1010:FF:000002">
    <property type="entry name" value="Exonuclease 1, putative"/>
    <property type="match status" value="1"/>
</dbReference>
<evidence type="ECO:0000256" key="5">
    <source>
        <dbReference type="ARBA" id="ARBA00022763"/>
    </source>
</evidence>
<dbReference type="PANTHER" id="PTHR11081">
    <property type="entry name" value="FLAP ENDONUCLEASE FAMILY MEMBER"/>
    <property type="match status" value="1"/>
</dbReference>
<dbReference type="GO" id="GO:0005634">
    <property type="term" value="C:nucleus"/>
    <property type="evidence" value="ECO:0007669"/>
    <property type="project" value="UniProtKB-SubCell"/>
</dbReference>
<reference evidence="13 14" key="1">
    <citation type="submission" date="2018-06" db="EMBL/GenBank/DDBJ databases">
        <title>Whole genome sequencing of Candida tropicalis (genome annotated by CSBL at Korea University).</title>
        <authorList>
            <person name="Ahn J."/>
        </authorList>
    </citation>
    <scope>NUCLEOTIDE SEQUENCE [LARGE SCALE GENOMIC DNA]</scope>
    <source>
        <strain evidence="13 14">ATCC 20962</strain>
    </source>
</reference>
<dbReference type="InterPro" id="IPR036279">
    <property type="entry name" value="5-3_exonuclease_C_sf"/>
</dbReference>
<evidence type="ECO:0000313" key="13">
    <source>
        <dbReference type="EMBL" id="RCK64957.1"/>
    </source>
</evidence>
<dbReference type="CDD" id="cd09857">
    <property type="entry name" value="PIN_EXO1"/>
    <property type="match status" value="1"/>
</dbReference>
<dbReference type="AlphaFoldDB" id="A0A367YGR1"/>
<dbReference type="InterPro" id="IPR029060">
    <property type="entry name" value="PIN-like_dom_sf"/>
</dbReference>
<dbReference type="Proteomes" id="UP000253472">
    <property type="component" value="Unassembled WGS sequence"/>
</dbReference>
<feature type="compositionally biased region" description="Basic residues" evidence="10">
    <location>
        <begin position="619"/>
        <end position="629"/>
    </location>
</feature>
<comment type="subcellular location">
    <subcellularLocation>
        <location evidence="2">Nucleus</location>
    </subcellularLocation>
</comment>